<evidence type="ECO:0000313" key="1">
    <source>
        <dbReference type="EMBL" id="CAG7726068.1"/>
    </source>
</evidence>
<name>A0A8J2KJ01_9HEXA</name>
<accession>A0A8J2KJ01</accession>
<dbReference type="AlphaFoldDB" id="A0A8J2KJ01"/>
<sequence>LPTAQLSTLAMDTDTLMVVTDTE</sequence>
<evidence type="ECO:0000313" key="2">
    <source>
        <dbReference type="EMBL" id="CAG7726326.1"/>
    </source>
</evidence>
<dbReference type="EMBL" id="CAJVCH010130231">
    <property type="protein sequence ID" value="CAG7726068.1"/>
    <property type="molecule type" value="Genomic_DNA"/>
</dbReference>
<gene>
    <name evidence="1" type="ORF">AFUS01_LOCUS14998</name>
    <name evidence="2" type="ORF">AFUS01_LOCUS15243</name>
</gene>
<comment type="caution">
    <text evidence="2">The sequence shown here is derived from an EMBL/GenBank/DDBJ whole genome shotgun (WGS) entry which is preliminary data.</text>
</comment>
<evidence type="ECO:0000313" key="3">
    <source>
        <dbReference type="Proteomes" id="UP000708208"/>
    </source>
</evidence>
<dbReference type="EMBL" id="CAJVCH010134066">
    <property type="protein sequence ID" value="CAG7726326.1"/>
    <property type="molecule type" value="Genomic_DNA"/>
</dbReference>
<feature type="non-terminal residue" evidence="2">
    <location>
        <position position="23"/>
    </location>
</feature>
<reference evidence="2" key="1">
    <citation type="submission" date="2021-06" db="EMBL/GenBank/DDBJ databases">
        <authorList>
            <person name="Hodson N. C."/>
            <person name="Mongue J. A."/>
            <person name="Jaron S. K."/>
        </authorList>
    </citation>
    <scope>NUCLEOTIDE SEQUENCE</scope>
</reference>
<organism evidence="2 3">
    <name type="scientific">Allacma fusca</name>
    <dbReference type="NCBI Taxonomy" id="39272"/>
    <lineage>
        <taxon>Eukaryota</taxon>
        <taxon>Metazoa</taxon>
        <taxon>Ecdysozoa</taxon>
        <taxon>Arthropoda</taxon>
        <taxon>Hexapoda</taxon>
        <taxon>Collembola</taxon>
        <taxon>Symphypleona</taxon>
        <taxon>Sminthuridae</taxon>
        <taxon>Allacma</taxon>
    </lineage>
</organism>
<feature type="non-terminal residue" evidence="2">
    <location>
        <position position="1"/>
    </location>
</feature>
<proteinExistence type="predicted"/>
<protein>
    <submittedName>
        <fullName evidence="2">Uncharacterized protein</fullName>
    </submittedName>
</protein>
<keyword evidence="3" id="KW-1185">Reference proteome</keyword>
<dbReference type="Proteomes" id="UP000708208">
    <property type="component" value="Unassembled WGS sequence"/>
</dbReference>